<proteinExistence type="predicted"/>
<dbReference type="EMBL" id="PEDF01000100">
    <property type="protein sequence ID" value="RFZ39709.1"/>
    <property type="molecule type" value="Genomic_DNA"/>
</dbReference>
<dbReference type="AlphaFoldDB" id="A0A2Z5YEV5"/>
<evidence type="ECO:0000313" key="1">
    <source>
        <dbReference type="EMBL" id="RFZ39709.1"/>
    </source>
</evidence>
<sequence>MSRFDRLVASTTEVYDKRIDNHPGLALVLEGRMKREHYIRYLREIYHVVCHTTRIYSLAGARLGNEDRKLRDWFFEESHEENNHDLMAVNDLRAYGEDPERVLAEPPMAGAWGIISQGYYLATYGNPLGILGVASVTEAVGATLTGTVARALVEQYGFEPKQTTFLRAHSGFDVKHLEDVKKAVNNLVRDSDFDSIVQGRRMTIHFYSQMFDDILEASTV</sequence>
<reference evidence="1 2" key="1">
    <citation type="journal article" date="2018" name="Sci. Rep.">
        <title>Extensive genomic diversity among Mycobacterium marinum strains revealed by whole genome sequencing.</title>
        <authorList>
            <person name="Das S."/>
            <person name="Pettersson B.M."/>
            <person name="Behra P.R."/>
            <person name="Mallick A."/>
            <person name="Cheramie M."/>
            <person name="Ramesh M."/>
            <person name="Shirreff L."/>
            <person name="DuCote T."/>
            <person name="Dasgupta S."/>
            <person name="Ennis D.G."/>
            <person name="Kirsebom L.A."/>
        </authorList>
    </citation>
    <scope>NUCLEOTIDE SEQUENCE [LARGE SCALE GENOMIC DNA]</scope>
    <source>
        <strain evidence="1 2">Davis1</strain>
    </source>
</reference>
<dbReference type="Proteomes" id="UP000257451">
    <property type="component" value="Unassembled WGS sequence"/>
</dbReference>
<protein>
    <submittedName>
        <fullName evidence="1">Uncharacterized protein</fullName>
    </submittedName>
</protein>
<dbReference type="GeneID" id="34343853"/>
<dbReference type="RefSeq" id="WP_020728804.1">
    <property type="nucleotide sequence ID" value="NZ_BQLA01000069.1"/>
</dbReference>
<gene>
    <name evidence="1" type="ORF">DAVIS_03229</name>
</gene>
<comment type="caution">
    <text evidence="1">The sequence shown here is derived from an EMBL/GenBank/DDBJ whole genome shotgun (WGS) entry which is preliminary data.</text>
</comment>
<dbReference type="SUPFAM" id="SSF48613">
    <property type="entry name" value="Heme oxygenase-like"/>
    <property type="match status" value="1"/>
</dbReference>
<accession>A0A2Z5YEV5</accession>
<evidence type="ECO:0000313" key="2">
    <source>
        <dbReference type="Proteomes" id="UP000257451"/>
    </source>
</evidence>
<organism evidence="1 2">
    <name type="scientific">Mycobacterium marinum</name>
    <dbReference type="NCBI Taxonomy" id="1781"/>
    <lineage>
        <taxon>Bacteria</taxon>
        <taxon>Bacillati</taxon>
        <taxon>Actinomycetota</taxon>
        <taxon>Actinomycetes</taxon>
        <taxon>Mycobacteriales</taxon>
        <taxon>Mycobacteriaceae</taxon>
        <taxon>Mycobacterium</taxon>
        <taxon>Mycobacterium ulcerans group</taxon>
    </lineage>
</organism>
<dbReference type="Gene3D" id="1.20.910.10">
    <property type="entry name" value="Heme oxygenase-like"/>
    <property type="match status" value="1"/>
</dbReference>
<dbReference type="InterPro" id="IPR016084">
    <property type="entry name" value="Haem_Oase-like_multi-hlx"/>
</dbReference>
<name>A0A2Z5YEV5_MYCMR</name>
<dbReference type="Pfam" id="PF14518">
    <property type="entry name" value="Haem_oxygenas_2"/>
    <property type="match status" value="1"/>
</dbReference>